<dbReference type="SUPFAM" id="SSF46785">
    <property type="entry name" value="Winged helix' DNA-binding domain"/>
    <property type="match status" value="1"/>
</dbReference>
<evidence type="ECO:0000313" key="7">
    <source>
        <dbReference type="Proteomes" id="UP000008632"/>
    </source>
</evidence>
<organism evidence="6 7">
    <name type="scientific">Pseudoxanthomonas suwonensis (strain 11-1)</name>
    <dbReference type="NCBI Taxonomy" id="743721"/>
    <lineage>
        <taxon>Bacteria</taxon>
        <taxon>Pseudomonadati</taxon>
        <taxon>Pseudomonadota</taxon>
        <taxon>Gammaproteobacteria</taxon>
        <taxon>Lysobacterales</taxon>
        <taxon>Lysobacteraceae</taxon>
        <taxon>Pseudoxanthomonas</taxon>
    </lineage>
</organism>
<dbReference type="HOGENOM" id="CLU_039613_37_1_6"/>
<evidence type="ECO:0000313" key="6">
    <source>
        <dbReference type="EMBL" id="ADV28889.1"/>
    </source>
</evidence>
<dbReference type="Pfam" id="PF03466">
    <property type="entry name" value="LysR_substrate"/>
    <property type="match status" value="1"/>
</dbReference>
<proteinExistence type="inferred from homology"/>
<dbReference type="SUPFAM" id="SSF53850">
    <property type="entry name" value="Periplasmic binding protein-like II"/>
    <property type="match status" value="1"/>
</dbReference>
<protein>
    <submittedName>
        <fullName evidence="6">Transcriptional regulator, LysR family</fullName>
    </submittedName>
</protein>
<dbReference type="PANTHER" id="PTHR30537">
    <property type="entry name" value="HTH-TYPE TRANSCRIPTIONAL REGULATOR"/>
    <property type="match status" value="1"/>
</dbReference>
<dbReference type="CDD" id="cd08432">
    <property type="entry name" value="PBP2_GcdR_TrpI_HvrB_AmpR_like"/>
    <property type="match status" value="1"/>
</dbReference>
<dbReference type="Proteomes" id="UP000008632">
    <property type="component" value="Chromosome"/>
</dbReference>
<dbReference type="Gene3D" id="1.10.10.10">
    <property type="entry name" value="Winged helix-like DNA-binding domain superfamily/Winged helix DNA-binding domain"/>
    <property type="match status" value="1"/>
</dbReference>
<dbReference type="STRING" id="743721.Psesu_3066"/>
<accession>E6WXM3</accession>
<dbReference type="InterPro" id="IPR036388">
    <property type="entry name" value="WH-like_DNA-bd_sf"/>
</dbReference>
<dbReference type="OrthoDB" id="5526340at2"/>
<dbReference type="PROSITE" id="PS50931">
    <property type="entry name" value="HTH_LYSR"/>
    <property type="match status" value="1"/>
</dbReference>
<dbReference type="GO" id="GO:0003700">
    <property type="term" value="F:DNA-binding transcription factor activity"/>
    <property type="evidence" value="ECO:0007669"/>
    <property type="project" value="InterPro"/>
</dbReference>
<dbReference type="GO" id="GO:0043565">
    <property type="term" value="F:sequence-specific DNA binding"/>
    <property type="evidence" value="ECO:0007669"/>
    <property type="project" value="TreeGrafter"/>
</dbReference>
<feature type="domain" description="HTH lysR-type" evidence="5">
    <location>
        <begin position="4"/>
        <end position="61"/>
    </location>
</feature>
<comment type="similarity">
    <text evidence="1">Belongs to the LysR transcriptional regulatory family.</text>
</comment>
<keyword evidence="4" id="KW-0804">Transcription</keyword>
<evidence type="ECO:0000256" key="3">
    <source>
        <dbReference type="ARBA" id="ARBA00023125"/>
    </source>
</evidence>
<evidence type="ECO:0000256" key="1">
    <source>
        <dbReference type="ARBA" id="ARBA00009437"/>
    </source>
</evidence>
<dbReference type="InterPro" id="IPR000847">
    <property type="entry name" value="LysR_HTH_N"/>
</dbReference>
<dbReference type="GO" id="GO:0006351">
    <property type="term" value="P:DNA-templated transcription"/>
    <property type="evidence" value="ECO:0007669"/>
    <property type="project" value="TreeGrafter"/>
</dbReference>
<keyword evidence="3" id="KW-0238">DNA-binding</keyword>
<dbReference type="RefSeq" id="WP_013536714.1">
    <property type="nucleotide sequence ID" value="NC_014924.1"/>
</dbReference>
<evidence type="ECO:0000259" key="5">
    <source>
        <dbReference type="PROSITE" id="PS50931"/>
    </source>
</evidence>
<evidence type="ECO:0000256" key="4">
    <source>
        <dbReference type="ARBA" id="ARBA00023163"/>
    </source>
</evidence>
<dbReference type="InterPro" id="IPR005119">
    <property type="entry name" value="LysR_subst-bd"/>
</dbReference>
<dbReference type="PANTHER" id="PTHR30537:SF79">
    <property type="entry name" value="TRANSCRIPTIONAL REGULATOR-RELATED"/>
    <property type="match status" value="1"/>
</dbReference>
<keyword evidence="2" id="KW-0805">Transcription regulation</keyword>
<reference evidence="6 7" key="1">
    <citation type="submission" date="2011-01" db="EMBL/GenBank/DDBJ databases">
        <title>Complete sequence of Pseudoxanthomonas suwonensis 11-1.</title>
        <authorList>
            <consortium name="US DOE Joint Genome Institute"/>
            <person name="Lucas S."/>
            <person name="Copeland A."/>
            <person name="Lapidus A."/>
            <person name="Cheng J.-F."/>
            <person name="Goodwin L."/>
            <person name="Pitluck S."/>
            <person name="Teshima H."/>
            <person name="Detter J.C."/>
            <person name="Han C."/>
            <person name="Tapia R."/>
            <person name="Land M."/>
            <person name="Hauser L."/>
            <person name="Kyrpides N."/>
            <person name="Ivanova N."/>
            <person name="Ovchinnikova G."/>
            <person name="Siebers A.K."/>
            <person name="Allgaier M."/>
            <person name="Thelen M.P."/>
            <person name="Hugenholtz P."/>
            <person name="Gladden J."/>
            <person name="Woyke T."/>
        </authorList>
    </citation>
    <scope>NUCLEOTIDE SEQUENCE [LARGE SCALE GENOMIC DNA]</scope>
    <source>
        <strain evidence="7">11-1</strain>
    </source>
</reference>
<dbReference type="Gene3D" id="3.40.190.10">
    <property type="entry name" value="Periplasmic binding protein-like II"/>
    <property type="match status" value="2"/>
</dbReference>
<gene>
    <name evidence="6" type="ordered locus">Psesu_3066</name>
</gene>
<sequence>MARIPLDQVEAFVTAARLGNLTRAAAQMHLTVSALSHRMRQLEEGMGQRLLARGPRGVELTVEGRRLYDAVATPLDDIAQALRRASTCGQRSMTISLIPSMATAWLVPRLPSFLSAHPDLAVSLQSSTHVVDFEREPVDLAIRLGAGSWPGVHTELLFDEWLAPVASPALLRRNARIPATQRLARLPLLGDPSDRWDDWFAATGGEPPRRYAAHFDDTETLHQAAAEGLGVALARLTLAEPLLRAGRLATLGRRRMPAGFGHYLVYPGRSRSHPSFATVRAWLLEQAAARPRPGRPG</sequence>
<dbReference type="eggNOG" id="COG0583">
    <property type="taxonomic scope" value="Bacteria"/>
</dbReference>
<dbReference type="Pfam" id="PF00126">
    <property type="entry name" value="HTH_1"/>
    <property type="match status" value="1"/>
</dbReference>
<evidence type="ECO:0000256" key="2">
    <source>
        <dbReference type="ARBA" id="ARBA00023015"/>
    </source>
</evidence>
<dbReference type="InterPro" id="IPR058163">
    <property type="entry name" value="LysR-type_TF_proteobact-type"/>
</dbReference>
<dbReference type="InterPro" id="IPR036390">
    <property type="entry name" value="WH_DNA-bd_sf"/>
</dbReference>
<name>E6WXM3_PSEUU</name>
<keyword evidence="7" id="KW-1185">Reference proteome</keyword>
<dbReference type="AlphaFoldDB" id="E6WXM3"/>
<dbReference type="EMBL" id="CP002446">
    <property type="protein sequence ID" value="ADV28889.1"/>
    <property type="molecule type" value="Genomic_DNA"/>
</dbReference>
<dbReference type="KEGG" id="psu:Psesu_3066"/>